<keyword evidence="3" id="KW-1185">Reference proteome</keyword>
<organism evidence="2 3">
    <name type="scientific">Lactuca saligna</name>
    <name type="common">Willowleaf lettuce</name>
    <dbReference type="NCBI Taxonomy" id="75948"/>
    <lineage>
        <taxon>Eukaryota</taxon>
        <taxon>Viridiplantae</taxon>
        <taxon>Streptophyta</taxon>
        <taxon>Embryophyta</taxon>
        <taxon>Tracheophyta</taxon>
        <taxon>Spermatophyta</taxon>
        <taxon>Magnoliopsida</taxon>
        <taxon>eudicotyledons</taxon>
        <taxon>Gunneridae</taxon>
        <taxon>Pentapetalae</taxon>
        <taxon>asterids</taxon>
        <taxon>campanulids</taxon>
        <taxon>Asterales</taxon>
        <taxon>Asteraceae</taxon>
        <taxon>Cichorioideae</taxon>
        <taxon>Cichorieae</taxon>
        <taxon>Lactucinae</taxon>
        <taxon>Lactuca</taxon>
    </lineage>
</organism>
<evidence type="ECO:0000313" key="2">
    <source>
        <dbReference type="EMBL" id="CAI9300264.1"/>
    </source>
</evidence>
<name>A0AA36ELD3_LACSI</name>
<dbReference type="GO" id="GO:0005788">
    <property type="term" value="C:endoplasmic reticulum lumen"/>
    <property type="evidence" value="ECO:0007669"/>
    <property type="project" value="TreeGrafter"/>
</dbReference>
<feature type="domain" description="Thioredoxin" evidence="1">
    <location>
        <begin position="40"/>
        <end position="76"/>
    </location>
</feature>
<evidence type="ECO:0000259" key="1">
    <source>
        <dbReference type="Pfam" id="PF00085"/>
    </source>
</evidence>
<dbReference type="SUPFAM" id="SSF52833">
    <property type="entry name" value="Thioredoxin-like"/>
    <property type="match status" value="1"/>
</dbReference>
<proteinExistence type="predicted"/>
<gene>
    <name evidence="2" type="ORF">LSALG_LOCUS38916</name>
</gene>
<dbReference type="InterPro" id="IPR036249">
    <property type="entry name" value="Thioredoxin-like_sf"/>
</dbReference>
<dbReference type="PANTHER" id="PTHR45815:SF3">
    <property type="entry name" value="PROTEIN DISULFIDE-ISOMERASE A6"/>
    <property type="match status" value="1"/>
</dbReference>
<dbReference type="Gene3D" id="3.40.30.10">
    <property type="entry name" value="Glutaredoxin"/>
    <property type="match status" value="1"/>
</dbReference>
<dbReference type="EMBL" id="OX465084">
    <property type="protein sequence ID" value="CAI9300264.1"/>
    <property type="molecule type" value="Genomic_DNA"/>
</dbReference>
<dbReference type="PANTHER" id="PTHR45815">
    <property type="entry name" value="PROTEIN DISULFIDE-ISOMERASE A6"/>
    <property type="match status" value="1"/>
</dbReference>
<accession>A0AA36ELD3</accession>
<dbReference type="AlphaFoldDB" id="A0AA36ELD3"/>
<dbReference type="GO" id="GO:0034976">
    <property type="term" value="P:response to endoplasmic reticulum stress"/>
    <property type="evidence" value="ECO:0007669"/>
    <property type="project" value="TreeGrafter"/>
</dbReference>
<dbReference type="Proteomes" id="UP001177003">
    <property type="component" value="Chromosome 8"/>
</dbReference>
<evidence type="ECO:0000313" key="3">
    <source>
        <dbReference type="Proteomes" id="UP001177003"/>
    </source>
</evidence>
<protein>
    <recommendedName>
        <fullName evidence="1">Thioredoxin domain-containing protein</fullName>
    </recommendedName>
</protein>
<dbReference type="Pfam" id="PF00085">
    <property type="entry name" value="Thioredoxin"/>
    <property type="match status" value="1"/>
</dbReference>
<reference evidence="2" key="1">
    <citation type="submission" date="2023-04" db="EMBL/GenBank/DDBJ databases">
        <authorList>
            <person name="Vijverberg K."/>
            <person name="Xiong W."/>
            <person name="Schranz E."/>
        </authorList>
    </citation>
    <scope>NUCLEOTIDE SEQUENCE</scope>
</reference>
<dbReference type="GO" id="GO:0015035">
    <property type="term" value="F:protein-disulfide reductase activity"/>
    <property type="evidence" value="ECO:0007669"/>
    <property type="project" value="TreeGrafter"/>
</dbReference>
<sequence length="215" mass="24428">MFDVFSGGDGRRTRYGFVEDAIGKSDGVMAGLAVAATLVYSNWCGHCKKLSPEWKKAVMNLQGKVKLGHVNYDDEKIKRVQSFALVQLEKNVAPPEVIELTSSDVMEEKCASASICFVSFLPDILDSKTEGRNKLRSSHFLLPQKLNHWLKQRFVQSLLKLNHFVYSNADFDNVKEEFMYTSSMKNTLLELNWRYVELAKRIEKTGVFAIAVHGR</sequence>
<dbReference type="InterPro" id="IPR013766">
    <property type="entry name" value="Thioredoxin_domain"/>
</dbReference>